<dbReference type="Gene3D" id="3.40.50.620">
    <property type="entry name" value="HUPs"/>
    <property type="match status" value="1"/>
</dbReference>
<dbReference type="Gene3D" id="3.90.740.10">
    <property type="entry name" value="Valyl/Leucyl/Isoleucyl-tRNA synthetase, editing domain"/>
    <property type="match status" value="1"/>
</dbReference>
<dbReference type="AlphaFoldDB" id="A0A397RX20"/>
<evidence type="ECO:0000256" key="8">
    <source>
        <dbReference type="RuleBase" id="RU363039"/>
    </source>
</evidence>
<dbReference type="RefSeq" id="WP_119015414.1">
    <property type="nucleotide sequence ID" value="NZ_QXEV01000002.1"/>
</dbReference>
<dbReference type="Proteomes" id="UP000266506">
    <property type="component" value="Unassembled WGS sequence"/>
</dbReference>
<dbReference type="PANTHER" id="PTHR43740:SF2">
    <property type="entry name" value="LEUCINE--TRNA LIGASE, MITOCHONDRIAL"/>
    <property type="match status" value="1"/>
</dbReference>
<evidence type="ECO:0000256" key="4">
    <source>
        <dbReference type="ARBA" id="ARBA00022741"/>
    </source>
</evidence>
<reference evidence="10 11" key="1">
    <citation type="submission" date="2018-08" db="EMBL/GenBank/DDBJ databases">
        <title>Genomic Encyclopedia of Archaeal and Bacterial Type Strains, Phase II (KMG-II): from individual species to whole genera.</title>
        <authorList>
            <person name="Goeker M."/>
        </authorList>
    </citation>
    <scope>NUCLEOTIDE SEQUENCE [LARGE SCALE GENOMIC DNA]</scope>
    <source>
        <strain evidence="10 11">ATCC 27112</strain>
    </source>
</reference>
<dbReference type="InterPro" id="IPR015413">
    <property type="entry name" value="Methionyl/Leucyl_tRNA_Synth"/>
</dbReference>
<dbReference type="Gene3D" id="1.10.730.10">
    <property type="entry name" value="Isoleucyl-tRNA Synthetase, Domain 1"/>
    <property type="match status" value="1"/>
</dbReference>
<dbReference type="InterPro" id="IPR009080">
    <property type="entry name" value="tRNAsynth_Ia_anticodon-bd"/>
</dbReference>
<evidence type="ECO:0000256" key="5">
    <source>
        <dbReference type="ARBA" id="ARBA00022840"/>
    </source>
</evidence>
<dbReference type="InterPro" id="IPR002302">
    <property type="entry name" value="Leu-tRNA-ligase"/>
</dbReference>
<evidence type="ECO:0000256" key="6">
    <source>
        <dbReference type="ARBA" id="ARBA00022917"/>
    </source>
</evidence>
<evidence type="ECO:0000313" key="11">
    <source>
        <dbReference type="Proteomes" id="UP000266506"/>
    </source>
</evidence>
<dbReference type="GO" id="GO:0006429">
    <property type="term" value="P:leucyl-tRNA aminoacylation"/>
    <property type="evidence" value="ECO:0007669"/>
    <property type="project" value="InterPro"/>
</dbReference>
<dbReference type="EC" id="6.1.1.4" evidence="2"/>
<protein>
    <recommendedName>
        <fullName evidence="2">leucine--tRNA ligase</fullName>
        <ecNumber evidence="2">6.1.1.4</ecNumber>
    </recommendedName>
</protein>
<evidence type="ECO:0000256" key="2">
    <source>
        <dbReference type="ARBA" id="ARBA00013164"/>
    </source>
</evidence>
<comment type="similarity">
    <text evidence="1 8">Belongs to the class-I aminoacyl-tRNA synthetase family.</text>
</comment>
<dbReference type="SUPFAM" id="SSF50677">
    <property type="entry name" value="ValRS/IleRS/LeuRS editing domain"/>
    <property type="match status" value="1"/>
</dbReference>
<dbReference type="InParanoid" id="A0A397RX20"/>
<dbReference type="GO" id="GO:0002161">
    <property type="term" value="F:aminoacyl-tRNA deacylase activity"/>
    <property type="evidence" value="ECO:0007669"/>
    <property type="project" value="InterPro"/>
</dbReference>
<keyword evidence="6 8" id="KW-0648">Protein biosynthesis</keyword>
<dbReference type="SUPFAM" id="SSF52374">
    <property type="entry name" value="Nucleotidylyl transferase"/>
    <property type="match status" value="1"/>
</dbReference>
<comment type="caution">
    <text evidence="10">The sequence shown here is derived from an EMBL/GenBank/DDBJ whole genome shotgun (WGS) entry which is preliminary data.</text>
</comment>
<evidence type="ECO:0000313" key="10">
    <source>
        <dbReference type="EMBL" id="RIA78288.1"/>
    </source>
</evidence>
<keyword evidence="3 8" id="KW-0436">Ligase</keyword>
<organism evidence="10 11">
    <name type="scientific">Anaeroplasma bactoclasticum</name>
    <dbReference type="NCBI Taxonomy" id="2088"/>
    <lineage>
        <taxon>Bacteria</taxon>
        <taxon>Bacillati</taxon>
        <taxon>Mycoplasmatota</taxon>
        <taxon>Mollicutes</taxon>
        <taxon>Anaeroplasmatales</taxon>
        <taxon>Anaeroplasmataceae</taxon>
        <taxon>Anaeroplasma</taxon>
    </lineage>
</organism>
<accession>A0A397RX20</accession>
<dbReference type="SUPFAM" id="SSF47323">
    <property type="entry name" value="Anticodon-binding domain of a subclass of class I aminoacyl-tRNA synthetases"/>
    <property type="match status" value="1"/>
</dbReference>
<name>A0A397RX20_9MOLU</name>
<dbReference type="Pfam" id="PF09334">
    <property type="entry name" value="tRNA-synt_1g"/>
    <property type="match status" value="1"/>
</dbReference>
<dbReference type="GO" id="GO:0005524">
    <property type="term" value="F:ATP binding"/>
    <property type="evidence" value="ECO:0007669"/>
    <property type="project" value="UniProtKB-KW"/>
</dbReference>
<keyword evidence="4 8" id="KW-0547">Nucleotide-binding</keyword>
<keyword evidence="5 8" id="KW-0067">ATP-binding</keyword>
<keyword evidence="11" id="KW-1185">Reference proteome</keyword>
<gene>
    <name evidence="10" type="ORF">EI71_00238</name>
</gene>
<sequence length="663" mass="76376">MNNWNSRFIKEKCYSLDNDRFKKKSFVYAPFPEIDKHGFQDGEIRSIIYSDIIARFLRMENENVLYPTGFNSITSKSFLESKKLYKVLDSKTEEIFYNQMSDLGIGISNEKSISMRGVEYISILQNAFIELYEKGYIKYKMWNPYYDKDTNEIYDSFLGVNLPKGSLKCFILDIDGMIPQIVADIEKINISNEDKEYLISKFEPCKVLKVEFFMSNGKALEIEMENPEYMGGISYIFINPNYMDIAGYVSMDERESVEEYINSDNMLYAYSGLSAKNPLTGTDIPIFISKMYSKSIYLGIPSVDSEDALFVLNEGFDSIDILSEDGLLMNSDLLDGYTPIEAREKIIEAFTEALIGSVSHEYKNHEILLSSLEPFGALFPFLEDKDKLNSLSEYLPYLFSSQFRPVLGEDVEVSGTPITGTMSSFITEGLCPTLSLIYDEIGSIESIFSIDTKELYESFLPIKKAYIEKDKMITSLLMPIIFYNIIKKEVSYALPDLFLDVTFVDKSLDIHHNRIRRSNNNLMDMDRYIQKFGCDSIRLLVGESNPDMEMIYDTYHLEDLTSYIQDIKRTLLGAKSDDVLSLDYYFHKLIDSTREALDNGNILKYVEILKAFNDNVLFKENISKSQAFDYIRVIYPIFPSLAEEVYSSLFNGKYSLINEGWPN</sequence>
<proteinExistence type="inferred from homology"/>
<dbReference type="EMBL" id="QXEV01000002">
    <property type="protein sequence ID" value="RIA78288.1"/>
    <property type="molecule type" value="Genomic_DNA"/>
</dbReference>
<evidence type="ECO:0000256" key="3">
    <source>
        <dbReference type="ARBA" id="ARBA00022598"/>
    </source>
</evidence>
<dbReference type="InterPro" id="IPR014729">
    <property type="entry name" value="Rossmann-like_a/b/a_fold"/>
</dbReference>
<dbReference type="PANTHER" id="PTHR43740">
    <property type="entry name" value="LEUCYL-TRNA SYNTHETASE"/>
    <property type="match status" value="1"/>
</dbReference>
<evidence type="ECO:0000256" key="1">
    <source>
        <dbReference type="ARBA" id="ARBA00005594"/>
    </source>
</evidence>
<keyword evidence="7 8" id="KW-0030">Aminoacyl-tRNA synthetase</keyword>
<feature type="domain" description="Methionyl/Leucyl tRNA synthetase" evidence="9">
    <location>
        <begin position="42"/>
        <end position="154"/>
    </location>
</feature>
<evidence type="ECO:0000256" key="7">
    <source>
        <dbReference type="ARBA" id="ARBA00023146"/>
    </source>
</evidence>
<evidence type="ECO:0000259" key="9">
    <source>
        <dbReference type="Pfam" id="PF09334"/>
    </source>
</evidence>
<dbReference type="InterPro" id="IPR009008">
    <property type="entry name" value="Val/Leu/Ile-tRNA-synth_edit"/>
</dbReference>
<dbReference type="GO" id="GO:0004823">
    <property type="term" value="F:leucine-tRNA ligase activity"/>
    <property type="evidence" value="ECO:0007669"/>
    <property type="project" value="UniProtKB-EC"/>
</dbReference>